<organism evidence="1 2">
    <name type="scientific">Cinchona calisaya</name>
    <dbReference type="NCBI Taxonomy" id="153742"/>
    <lineage>
        <taxon>Eukaryota</taxon>
        <taxon>Viridiplantae</taxon>
        <taxon>Streptophyta</taxon>
        <taxon>Embryophyta</taxon>
        <taxon>Tracheophyta</taxon>
        <taxon>Spermatophyta</taxon>
        <taxon>Magnoliopsida</taxon>
        <taxon>eudicotyledons</taxon>
        <taxon>Gunneridae</taxon>
        <taxon>Pentapetalae</taxon>
        <taxon>asterids</taxon>
        <taxon>lamiids</taxon>
        <taxon>Gentianales</taxon>
        <taxon>Rubiaceae</taxon>
        <taxon>Cinchonoideae</taxon>
        <taxon>Cinchoneae</taxon>
        <taxon>Cinchona</taxon>
    </lineage>
</organism>
<keyword evidence="2" id="KW-1185">Reference proteome</keyword>
<evidence type="ECO:0000313" key="2">
    <source>
        <dbReference type="Proteomes" id="UP001630127"/>
    </source>
</evidence>
<protein>
    <submittedName>
        <fullName evidence="1">Uncharacterized protein</fullName>
    </submittedName>
</protein>
<reference evidence="1 2" key="1">
    <citation type="submission" date="2024-11" db="EMBL/GenBank/DDBJ databases">
        <title>A near-complete genome assembly of Cinchona calisaya.</title>
        <authorList>
            <person name="Lian D.C."/>
            <person name="Zhao X.W."/>
            <person name="Wei L."/>
        </authorList>
    </citation>
    <scope>NUCLEOTIDE SEQUENCE [LARGE SCALE GENOMIC DNA]</scope>
    <source>
        <tissue evidence="1">Nenye</tissue>
    </source>
</reference>
<gene>
    <name evidence="1" type="ORF">ACH5RR_015484</name>
</gene>
<name>A0ABD2ZT88_9GENT</name>
<dbReference type="EMBL" id="JBJUIK010000007">
    <property type="protein sequence ID" value="KAL3522650.1"/>
    <property type="molecule type" value="Genomic_DNA"/>
</dbReference>
<dbReference type="AlphaFoldDB" id="A0ABD2ZT88"/>
<sequence>MRRLEILHAKTYVTRKSQAKANPAVIALGIDPRKEKKETTHETWICLIYDHEQPVKLVDDTLEEMEVLVTRPSKFDVFSNVVHSSSNANLTKNLEDGGNDVVNNQARTQVENTIMT</sequence>
<dbReference type="Proteomes" id="UP001630127">
    <property type="component" value="Unassembled WGS sequence"/>
</dbReference>
<accession>A0ABD2ZT88</accession>
<proteinExistence type="predicted"/>
<evidence type="ECO:0000313" key="1">
    <source>
        <dbReference type="EMBL" id="KAL3522650.1"/>
    </source>
</evidence>
<comment type="caution">
    <text evidence="1">The sequence shown here is derived from an EMBL/GenBank/DDBJ whole genome shotgun (WGS) entry which is preliminary data.</text>
</comment>